<dbReference type="InterPro" id="IPR041489">
    <property type="entry name" value="PDZ_6"/>
</dbReference>
<dbReference type="GO" id="GO:0007165">
    <property type="term" value="P:signal transduction"/>
    <property type="evidence" value="ECO:0007669"/>
    <property type="project" value="TreeGrafter"/>
</dbReference>
<gene>
    <name evidence="8" type="ORF">Mal48_35310</name>
</gene>
<evidence type="ECO:0000256" key="4">
    <source>
        <dbReference type="ARBA" id="ARBA00022825"/>
    </source>
</evidence>
<evidence type="ECO:0000256" key="6">
    <source>
        <dbReference type="SAM" id="SignalP"/>
    </source>
</evidence>
<organism evidence="8 9">
    <name type="scientific">Thalassoglobus polymorphus</name>
    <dbReference type="NCBI Taxonomy" id="2527994"/>
    <lineage>
        <taxon>Bacteria</taxon>
        <taxon>Pseudomonadati</taxon>
        <taxon>Planctomycetota</taxon>
        <taxon>Planctomycetia</taxon>
        <taxon>Planctomycetales</taxon>
        <taxon>Planctomycetaceae</taxon>
        <taxon>Thalassoglobus</taxon>
    </lineage>
</organism>
<dbReference type="SUPFAM" id="SSF52096">
    <property type="entry name" value="ClpP/crotonase"/>
    <property type="match status" value="1"/>
</dbReference>
<reference evidence="8 9" key="1">
    <citation type="submission" date="2019-02" db="EMBL/GenBank/DDBJ databases">
        <title>Deep-cultivation of Planctomycetes and their phenomic and genomic characterization uncovers novel biology.</title>
        <authorList>
            <person name="Wiegand S."/>
            <person name="Jogler M."/>
            <person name="Boedeker C."/>
            <person name="Pinto D."/>
            <person name="Vollmers J."/>
            <person name="Rivas-Marin E."/>
            <person name="Kohn T."/>
            <person name="Peeters S.H."/>
            <person name="Heuer A."/>
            <person name="Rast P."/>
            <person name="Oberbeckmann S."/>
            <person name="Bunk B."/>
            <person name="Jeske O."/>
            <person name="Meyerdierks A."/>
            <person name="Storesund J.E."/>
            <person name="Kallscheuer N."/>
            <person name="Luecker S."/>
            <person name="Lage O.M."/>
            <person name="Pohl T."/>
            <person name="Merkel B.J."/>
            <person name="Hornburger P."/>
            <person name="Mueller R.-W."/>
            <person name="Bruemmer F."/>
            <person name="Labrenz M."/>
            <person name="Spormann A.M."/>
            <person name="Op den Camp H."/>
            <person name="Overmann J."/>
            <person name="Amann R."/>
            <person name="Jetten M.S.M."/>
            <person name="Mascher T."/>
            <person name="Medema M.H."/>
            <person name="Devos D.P."/>
            <person name="Kaster A.-K."/>
            <person name="Ovreas L."/>
            <person name="Rohde M."/>
            <person name="Galperin M.Y."/>
            <person name="Jogler C."/>
        </authorList>
    </citation>
    <scope>NUCLEOTIDE SEQUENCE [LARGE SCALE GENOMIC DNA]</scope>
    <source>
        <strain evidence="8 9">Mal48</strain>
    </source>
</reference>
<dbReference type="GO" id="GO:0008236">
    <property type="term" value="F:serine-type peptidase activity"/>
    <property type="evidence" value="ECO:0007669"/>
    <property type="project" value="UniProtKB-KW"/>
</dbReference>
<dbReference type="RefSeq" id="WP_145201955.1">
    <property type="nucleotide sequence ID" value="NZ_CP036267.1"/>
</dbReference>
<keyword evidence="4 5" id="KW-0720">Serine protease</keyword>
<dbReference type="CDD" id="cd06782">
    <property type="entry name" value="cpPDZ_CPP-like"/>
    <property type="match status" value="1"/>
</dbReference>
<dbReference type="NCBIfam" id="TIGR00225">
    <property type="entry name" value="prc"/>
    <property type="match status" value="1"/>
</dbReference>
<feature type="domain" description="PDZ" evidence="7">
    <location>
        <begin position="232"/>
        <end position="316"/>
    </location>
</feature>
<keyword evidence="2 5" id="KW-0645">Protease</keyword>
<dbReference type="EC" id="3.4.21.-" evidence="8"/>
<keyword evidence="3 5" id="KW-0378">Hydrolase</keyword>
<evidence type="ECO:0000313" key="9">
    <source>
        <dbReference type="Proteomes" id="UP000315724"/>
    </source>
</evidence>
<dbReference type="InterPro" id="IPR036034">
    <property type="entry name" value="PDZ_sf"/>
</dbReference>
<dbReference type="Gene3D" id="3.90.226.10">
    <property type="entry name" value="2-enoyl-CoA Hydratase, Chain A, domain 1"/>
    <property type="match status" value="1"/>
</dbReference>
<dbReference type="AlphaFoldDB" id="A0A517QRM1"/>
<dbReference type="InterPro" id="IPR004447">
    <property type="entry name" value="Peptidase_S41A"/>
</dbReference>
<keyword evidence="6" id="KW-0732">Signal</keyword>
<dbReference type="PANTHER" id="PTHR32060:SF30">
    <property type="entry name" value="CARBOXY-TERMINAL PROCESSING PROTEASE CTPA"/>
    <property type="match status" value="1"/>
</dbReference>
<dbReference type="PROSITE" id="PS50106">
    <property type="entry name" value="PDZ"/>
    <property type="match status" value="1"/>
</dbReference>
<dbReference type="SMART" id="SM00245">
    <property type="entry name" value="TSPc"/>
    <property type="match status" value="1"/>
</dbReference>
<dbReference type="SUPFAM" id="SSF50156">
    <property type="entry name" value="PDZ domain-like"/>
    <property type="match status" value="1"/>
</dbReference>
<dbReference type="SMART" id="SM00228">
    <property type="entry name" value="PDZ"/>
    <property type="match status" value="1"/>
</dbReference>
<dbReference type="CDD" id="cd07560">
    <property type="entry name" value="Peptidase_S41_CPP"/>
    <property type="match status" value="1"/>
</dbReference>
<dbReference type="GO" id="GO:0030288">
    <property type="term" value="C:outer membrane-bounded periplasmic space"/>
    <property type="evidence" value="ECO:0007669"/>
    <property type="project" value="TreeGrafter"/>
</dbReference>
<evidence type="ECO:0000259" key="7">
    <source>
        <dbReference type="PROSITE" id="PS50106"/>
    </source>
</evidence>
<dbReference type="EMBL" id="CP036267">
    <property type="protein sequence ID" value="QDT34271.1"/>
    <property type="molecule type" value="Genomic_DNA"/>
</dbReference>
<evidence type="ECO:0000256" key="1">
    <source>
        <dbReference type="ARBA" id="ARBA00009179"/>
    </source>
</evidence>
<evidence type="ECO:0000313" key="8">
    <source>
        <dbReference type="EMBL" id="QDT34271.1"/>
    </source>
</evidence>
<evidence type="ECO:0000256" key="2">
    <source>
        <dbReference type="ARBA" id="ARBA00022670"/>
    </source>
</evidence>
<evidence type="ECO:0000256" key="3">
    <source>
        <dbReference type="ARBA" id="ARBA00022801"/>
    </source>
</evidence>
<name>A0A517QRM1_9PLAN</name>
<dbReference type="KEGG" id="tpol:Mal48_35310"/>
<dbReference type="InterPro" id="IPR005151">
    <property type="entry name" value="Tail-specific_protease"/>
</dbReference>
<dbReference type="PANTHER" id="PTHR32060">
    <property type="entry name" value="TAIL-SPECIFIC PROTEASE"/>
    <property type="match status" value="1"/>
</dbReference>
<dbReference type="GO" id="GO:0004175">
    <property type="term" value="F:endopeptidase activity"/>
    <property type="evidence" value="ECO:0007669"/>
    <property type="project" value="TreeGrafter"/>
</dbReference>
<dbReference type="InterPro" id="IPR001478">
    <property type="entry name" value="PDZ"/>
</dbReference>
<dbReference type="Gene3D" id="3.30.750.44">
    <property type="match status" value="1"/>
</dbReference>
<protein>
    <submittedName>
        <fullName evidence="8">Putative CtpA-like serine protease</fullName>
        <ecNumber evidence="8">3.4.21.-</ecNumber>
    </submittedName>
</protein>
<dbReference type="GO" id="GO:0006508">
    <property type="term" value="P:proteolysis"/>
    <property type="evidence" value="ECO:0007669"/>
    <property type="project" value="UniProtKB-KW"/>
</dbReference>
<feature type="chain" id="PRO_5021894281" evidence="6">
    <location>
        <begin position="33"/>
        <end position="542"/>
    </location>
</feature>
<evidence type="ECO:0000256" key="5">
    <source>
        <dbReference type="RuleBase" id="RU004404"/>
    </source>
</evidence>
<dbReference type="Pfam" id="PF03572">
    <property type="entry name" value="Peptidase_S41"/>
    <property type="match status" value="1"/>
</dbReference>
<comment type="similarity">
    <text evidence="1 5">Belongs to the peptidase S41A family.</text>
</comment>
<dbReference type="InterPro" id="IPR029045">
    <property type="entry name" value="ClpP/crotonase-like_dom_sf"/>
</dbReference>
<proteinExistence type="inferred from homology"/>
<accession>A0A517QRM1</accession>
<keyword evidence="9" id="KW-1185">Reference proteome</keyword>
<dbReference type="Pfam" id="PF17820">
    <property type="entry name" value="PDZ_6"/>
    <property type="match status" value="1"/>
</dbReference>
<dbReference type="Proteomes" id="UP000315724">
    <property type="component" value="Chromosome"/>
</dbReference>
<sequence length="542" mass="60177" precursor="true">MGLTIVQRRFASQVRLFTFIALLLSFCSSAIAVDVTVVDQQTALQDGMSLEQDRNWREAIRVYRAALKKWKDDEALKLGLRRSQFHYSIDRRYLDDSFKMSLKPMSLDAALSLYDDVIVNLQGYYVEPISVSTIVAHGTESLWLALGNEKFVEENLRGVSPEQVERLRRKLYEGYWNKRVPHRFSAQEVVTEVCELCKSEVGLDCGPVIMEYVFGACNCLDDYSSVLTPTKDKDLTGNIEGKFVGIGIVMEADLGAGMNLGQVLPDSPAFEAGLKRGDVITAVDGQDCRYMSTEEAASLLSGTAGSQVQLKIQRENAAPFSVRCVRREVKIKSVAVAKIIDSQNGIGYIQMTGFQQNTTQEMDDALRKLSAQGMKMLIWDLRENPGGLLNIAVEVADRFISEGVIVSTRGRAANQSSAFRAHAPGTWDMPLLLLIDENSASASEIIAGTIRDHHRGKIVGRTSFGKWSVQTIFRARFGTSIRLTTAKFYSPNGDTWGKVGLKPDIHVETGPTDRPLGDVDLVNDPDLQAALQFFTSQEYTKR</sequence>
<dbReference type="Gene3D" id="2.30.42.10">
    <property type="match status" value="1"/>
</dbReference>
<feature type="signal peptide" evidence="6">
    <location>
        <begin position="1"/>
        <end position="32"/>
    </location>
</feature>
<dbReference type="OrthoDB" id="9812068at2"/>